<dbReference type="RefSeq" id="WP_205721500.1">
    <property type="nucleotide sequence ID" value="NZ_CP070608.1"/>
</dbReference>
<evidence type="ECO:0000313" key="3">
    <source>
        <dbReference type="Proteomes" id="UP000662783"/>
    </source>
</evidence>
<feature type="region of interest" description="Disordered" evidence="1">
    <location>
        <begin position="137"/>
        <end position="171"/>
    </location>
</feature>
<evidence type="ECO:0000313" key="2">
    <source>
        <dbReference type="EMBL" id="QSE96987.1"/>
    </source>
</evidence>
<dbReference type="InterPro" id="IPR003772">
    <property type="entry name" value="YceD"/>
</dbReference>
<feature type="compositionally biased region" description="Acidic residues" evidence="1">
    <location>
        <begin position="138"/>
        <end position="159"/>
    </location>
</feature>
<evidence type="ECO:0000256" key="1">
    <source>
        <dbReference type="SAM" id="MobiDB-lite"/>
    </source>
</evidence>
<keyword evidence="3" id="KW-1185">Reference proteome</keyword>
<sequence length="171" mass="20259">MNALDRFHIDIFKLSNSTHTYEFEFNDKFFAEIENSIVEKGAGNIHITLEKNESFIKMTIKITGKIELTCDRSLDLFDFPLNVDKEIIFKYGEEEIELDDNIVMITRDTQRLNLAQYIYEFIGLEIPMKKLHPRFDNESEEDEMVYTDEVKDNEDDSETTDPRWEALKKLK</sequence>
<feature type="compositionally biased region" description="Basic and acidic residues" evidence="1">
    <location>
        <begin position="160"/>
        <end position="171"/>
    </location>
</feature>
<dbReference type="Pfam" id="PF02620">
    <property type="entry name" value="YceD"/>
    <property type="match status" value="1"/>
</dbReference>
<protein>
    <submittedName>
        <fullName evidence="2">DUF177 domain-containing protein</fullName>
    </submittedName>
</protein>
<accession>A0A975A0Z6</accession>
<gene>
    <name evidence="2" type="ORF">JR347_15525</name>
</gene>
<proteinExistence type="predicted"/>
<organism evidence="2 3">
    <name type="scientific">Fulvivirga lutea</name>
    <dbReference type="NCBI Taxonomy" id="2810512"/>
    <lineage>
        <taxon>Bacteria</taxon>
        <taxon>Pseudomonadati</taxon>
        <taxon>Bacteroidota</taxon>
        <taxon>Cytophagia</taxon>
        <taxon>Cytophagales</taxon>
        <taxon>Fulvivirgaceae</taxon>
        <taxon>Fulvivirga</taxon>
    </lineage>
</organism>
<dbReference type="KEGG" id="fuv:JR347_15525"/>
<dbReference type="EMBL" id="CP070608">
    <property type="protein sequence ID" value="QSE96987.1"/>
    <property type="molecule type" value="Genomic_DNA"/>
</dbReference>
<dbReference type="Proteomes" id="UP000662783">
    <property type="component" value="Chromosome"/>
</dbReference>
<reference evidence="2" key="1">
    <citation type="submission" date="2021-02" db="EMBL/GenBank/DDBJ databases">
        <title>Fulvivirga sp. S481 isolated from sea water.</title>
        <authorList>
            <person name="Bae S.S."/>
            <person name="Baek K."/>
        </authorList>
    </citation>
    <scope>NUCLEOTIDE SEQUENCE</scope>
    <source>
        <strain evidence="2">S481</strain>
    </source>
</reference>
<dbReference type="AlphaFoldDB" id="A0A975A0Z6"/>
<name>A0A975A0Z6_9BACT</name>